<proteinExistence type="predicted"/>
<dbReference type="PROSITE" id="PS51272">
    <property type="entry name" value="SLH"/>
    <property type="match status" value="1"/>
</dbReference>
<dbReference type="OrthoDB" id="467434at2"/>
<dbReference type="InterPro" id="IPR001119">
    <property type="entry name" value="SLH_dom"/>
</dbReference>
<evidence type="ECO:0000313" key="2">
    <source>
        <dbReference type="EMBL" id="VEJ34628.1"/>
    </source>
</evidence>
<protein>
    <recommendedName>
        <fullName evidence="1">SLH domain-containing protein</fullName>
    </recommendedName>
</protein>
<sequence>MTRAELTAILYRFLKNAGLPMDSATPSAFTDKTEFRHWYADAARALENMGILEGKTFDAERPVSRGELASTLEKLFGYIEGLR</sequence>
<accession>A0A448V051</accession>
<dbReference type="RefSeq" id="WP_126464709.1">
    <property type="nucleotide sequence ID" value="NZ_LR134523.1"/>
</dbReference>
<dbReference type="KEGG" id="piv:NCTC13079_00238"/>
<evidence type="ECO:0000259" key="1">
    <source>
        <dbReference type="PROSITE" id="PS51272"/>
    </source>
</evidence>
<organism evidence="2 3">
    <name type="scientific">Aedoeadaptatus ivorii</name>
    <dbReference type="NCBI Taxonomy" id="54006"/>
    <lineage>
        <taxon>Bacteria</taxon>
        <taxon>Bacillati</taxon>
        <taxon>Bacillota</taxon>
        <taxon>Tissierellia</taxon>
        <taxon>Tissierellales</taxon>
        <taxon>Peptoniphilaceae</taxon>
        <taxon>Aedoeadaptatus</taxon>
    </lineage>
</organism>
<dbReference type="Proteomes" id="UP000269544">
    <property type="component" value="Chromosome"/>
</dbReference>
<keyword evidence="3" id="KW-1185">Reference proteome</keyword>
<name>A0A448V051_9FIRM</name>
<dbReference type="AlphaFoldDB" id="A0A448V051"/>
<dbReference type="EMBL" id="LR134523">
    <property type="protein sequence ID" value="VEJ34628.1"/>
    <property type="molecule type" value="Genomic_DNA"/>
</dbReference>
<reference evidence="2 3" key="1">
    <citation type="submission" date="2018-12" db="EMBL/GenBank/DDBJ databases">
        <authorList>
            <consortium name="Pathogen Informatics"/>
        </authorList>
    </citation>
    <scope>NUCLEOTIDE SEQUENCE [LARGE SCALE GENOMIC DNA]</scope>
    <source>
        <strain evidence="2 3">NCTC13079</strain>
    </source>
</reference>
<evidence type="ECO:0000313" key="3">
    <source>
        <dbReference type="Proteomes" id="UP000269544"/>
    </source>
</evidence>
<feature type="domain" description="SLH" evidence="1">
    <location>
        <begin position="26"/>
        <end position="83"/>
    </location>
</feature>
<gene>
    <name evidence="2" type="ORF">NCTC13079_00238</name>
</gene>